<name>A0ABD1DZ17_CULPP</name>
<dbReference type="PANTHER" id="PTHR23345:SF15">
    <property type="entry name" value="VITELLOGENIN 1-RELATED"/>
    <property type="match status" value="1"/>
</dbReference>
<accession>A0ABD1DZ17</accession>
<evidence type="ECO:0000256" key="1">
    <source>
        <dbReference type="SAM" id="MobiDB-lite"/>
    </source>
</evidence>
<evidence type="ECO:0000313" key="3">
    <source>
        <dbReference type="EMBL" id="KAL1404360.1"/>
    </source>
</evidence>
<dbReference type="Pfam" id="PF00094">
    <property type="entry name" value="VWD"/>
    <property type="match status" value="1"/>
</dbReference>
<dbReference type="PANTHER" id="PTHR23345">
    <property type="entry name" value="VITELLOGENIN-RELATED"/>
    <property type="match status" value="1"/>
</dbReference>
<feature type="domain" description="VWFD" evidence="2">
    <location>
        <begin position="148"/>
        <end position="326"/>
    </location>
</feature>
<dbReference type="InterPro" id="IPR001846">
    <property type="entry name" value="VWF_type-D"/>
</dbReference>
<keyword evidence="4" id="KW-1185">Reference proteome</keyword>
<feature type="compositionally biased region" description="Basic and acidic residues" evidence="1">
    <location>
        <begin position="414"/>
        <end position="426"/>
    </location>
</feature>
<organism evidence="3 4">
    <name type="scientific">Culex pipiens pipiens</name>
    <name type="common">Northern house mosquito</name>
    <dbReference type="NCBI Taxonomy" id="38569"/>
    <lineage>
        <taxon>Eukaryota</taxon>
        <taxon>Metazoa</taxon>
        <taxon>Ecdysozoa</taxon>
        <taxon>Arthropoda</taxon>
        <taxon>Hexapoda</taxon>
        <taxon>Insecta</taxon>
        <taxon>Pterygota</taxon>
        <taxon>Neoptera</taxon>
        <taxon>Endopterygota</taxon>
        <taxon>Diptera</taxon>
        <taxon>Nematocera</taxon>
        <taxon>Culicoidea</taxon>
        <taxon>Culicidae</taxon>
        <taxon>Culicinae</taxon>
        <taxon>Culicini</taxon>
        <taxon>Culex</taxon>
        <taxon>Culex</taxon>
    </lineage>
</organism>
<sequence length="517" mass="58318">MAEGYFALPECQNATRLASALDHYTFDIEFKEIPSSVRNMTNKALNWVQSAVITRWEEDCVSHKGKEGKAQLKIELSPRVSHINVTLATPNRKIEIENLPVENEWMKSLVLVHPDLAWNERLASYAYNGEMNHWNLLARCHAHSSSQSWRSALEHSHFYASDVEQRWSNGFDEHEQITVLTRTVENNQQHLKVVLGQQEQWDYNIDIVPNGAQLPIVYVNDEPLQVHDKYTIPMYTADEGEQPLVRVHALAGKELVVDIRDGQIVIVCDGYRAQILTGQTFYDNTVGLCGTNNKQEEDDFITPQQCVMRKPEYFAASWAVTGQNCTGPAKAFAIASQQKQKEACLKVEYMYGNVVSDVEAGRKRYRYYNHNVDSSSSSESDSSSSSSSSESSESNNKSDSSSSSSSSGSSSSSESKEHNPAKQKYSGKECDIVHQVQYVERGSEICFSKRPLPSCNSRCKAIEVANKYFDYHCRPLEDSIAQMWKEQIRKGVNPDMSAKSVSKTIKMAAPKKCVYIQ</sequence>
<dbReference type="InterPro" id="IPR050733">
    <property type="entry name" value="Vitellogenin/Apolipophorin"/>
</dbReference>
<comment type="caution">
    <text evidence="3">The sequence shown here is derived from an EMBL/GenBank/DDBJ whole genome shotgun (WGS) entry which is preliminary data.</text>
</comment>
<dbReference type="AlphaFoldDB" id="A0ABD1DZ17"/>
<feature type="region of interest" description="Disordered" evidence="1">
    <location>
        <begin position="371"/>
        <end position="426"/>
    </location>
</feature>
<feature type="compositionally biased region" description="Low complexity" evidence="1">
    <location>
        <begin position="374"/>
        <end position="413"/>
    </location>
</feature>
<protein>
    <recommendedName>
        <fullName evidence="2">VWFD domain-containing protein</fullName>
    </recommendedName>
</protein>
<dbReference type="EMBL" id="JBEHCU010000499">
    <property type="protein sequence ID" value="KAL1404360.1"/>
    <property type="molecule type" value="Genomic_DNA"/>
</dbReference>
<dbReference type="PROSITE" id="PS51233">
    <property type="entry name" value="VWFD"/>
    <property type="match status" value="1"/>
</dbReference>
<gene>
    <name evidence="3" type="ORF">pipiens_018928</name>
</gene>
<reference evidence="3 4" key="1">
    <citation type="submission" date="2024-05" db="EMBL/GenBank/DDBJ databases">
        <title>Culex pipiens pipiens assembly and annotation.</title>
        <authorList>
            <person name="Alout H."/>
            <person name="Durand T."/>
        </authorList>
    </citation>
    <scope>NUCLEOTIDE SEQUENCE [LARGE SCALE GENOMIC DNA]</scope>
    <source>
        <strain evidence="3">HA-2024</strain>
        <tissue evidence="3">Whole body</tissue>
    </source>
</reference>
<dbReference type="Proteomes" id="UP001562425">
    <property type="component" value="Unassembled WGS sequence"/>
</dbReference>
<evidence type="ECO:0000259" key="2">
    <source>
        <dbReference type="PROSITE" id="PS51233"/>
    </source>
</evidence>
<proteinExistence type="predicted"/>
<evidence type="ECO:0000313" key="4">
    <source>
        <dbReference type="Proteomes" id="UP001562425"/>
    </source>
</evidence>